<dbReference type="Gene3D" id="3.40.80.10">
    <property type="entry name" value="Peptidoglycan recognition protein-like"/>
    <property type="match status" value="1"/>
</dbReference>
<evidence type="ECO:0000256" key="1">
    <source>
        <dbReference type="ARBA" id="ARBA00001561"/>
    </source>
</evidence>
<dbReference type="AlphaFoldDB" id="A0A4R6QPX4"/>
<evidence type="ECO:0000256" key="3">
    <source>
        <dbReference type="ARBA" id="ARBA00004496"/>
    </source>
</evidence>
<keyword evidence="6" id="KW-0963">Cytoplasm</keyword>
<protein>
    <recommendedName>
        <fullName evidence="11">1,6-anhydro-N-acetylmuramyl-L-alanine amidase AmpD</fullName>
        <ecNumber evidence="5">3.5.1.28</ecNumber>
    </recommendedName>
    <alternativeName>
        <fullName evidence="12">N-acetylmuramoyl-L-alanine amidase</fullName>
    </alternativeName>
</protein>
<comment type="subcellular location">
    <subcellularLocation>
        <location evidence="3">Cytoplasm</location>
    </subcellularLocation>
</comment>
<evidence type="ECO:0000259" key="13">
    <source>
        <dbReference type="SMART" id="SM00644"/>
    </source>
</evidence>
<dbReference type="GO" id="GO:0009254">
    <property type="term" value="P:peptidoglycan turnover"/>
    <property type="evidence" value="ECO:0007669"/>
    <property type="project" value="TreeGrafter"/>
</dbReference>
<comment type="caution">
    <text evidence="14">The sequence shown here is derived from an EMBL/GenBank/DDBJ whole genome shotgun (WGS) entry which is preliminary data.</text>
</comment>
<keyword evidence="10" id="KW-0961">Cell wall biogenesis/degradation</keyword>
<dbReference type="GO" id="GO:0005737">
    <property type="term" value="C:cytoplasm"/>
    <property type="evidence" value="ECO:0007669"/>
    <property type="project" value="UniProtKB-SubCell"/>
</dbReference>
<dbReference type="FunCoup" id="A0A4R6QPX4">
    <property type="interactions" value="38"/>
</dbReference>
<evidence type="ECO:0000256" key="4">
    <source>
        <dbReference type="ARBA" id="ARBA00007553"/>
    </source>
</evidence>
<proteinExistence type="inferred from homology"/>
<gene>
    <name evidence="14" type="ORF">DES47_103255</name>
</gene>
<reference evidence="14 15" key="1">
    <citation type="submission" date="2019-03" db="EMBL/GenBank/DDBJ databases">
        <title>Genomic Encyclopedia of Type Strains, Phase IV (KMG-IV): sequencing the most valuable type-strain genomes for metagenomic binning, comparative biology and taxonomic classification.</title>
        <authorList>
            <person name="Goeker M."/>
        </authorList>
    </citation>
    <scope>NUCLEOTIDE SEQUENCE [LARGE SCALE GENOMIC DNA]</scope>
    <source>
        <strain evidence="14 15">DSM 16998</strain>
    </source>
</reference>
<dbReference type="EMBL" id="SNXS01000003">
    <property type="protein sequence ID" value="TDP71274.1"/>
    <property type="molecule type" value="Genomic_DNA"/>
</dbReference>
<dbReference type="InParanoid" id="A0A4R6QPX4"/>
<dbReference type="RefSeq" id="WP_133701060.1">
    <property type="nucleotide sequence ID" value="NZ_SNXS01000003.1"/>
</dbReference>
<dbReference type="SUPFAM" id="SSF55846">
    <property type="entry name" value="N-acetylmuramoyl-L-alanine amidase-like"/>
    <property type="match status" value="1"/>
</dbReference>
<dbReference type="Pfam" id="PF01510">
    <property type="entry name" value="Amidase_2"/>
    <property type="match status" value="1"/>
</dbReference>
<dbReference type="GO" id="GO:0008745">
    <property type="term" value="F:N-acetylmuramoyl-L-alanine amidase activity"/>
    <property type="evidence" value="ECO:0007669"/>
    <property type="project" value="UniProtKB-EC"/>
</dbReference>
<evidence type="ECO:0000256" key="12">
    <source>
        <dbReference type="ARBA" id="ARBA00042615"/>
    </source>
</evidence>
<dbReference type="OrthoDB" id="9794842at2"/>
<dbReference type="SMART" id="SM00644">
    <property type="entry name" value="Ami_2"/>
    <property type="match status" value="1"/>
</dbReference>
<dbReference type="CDD" id="cd06583">
    <property type="entry name" value="PGRP"/>
    <property type="match status" value="1"/>
</dbReference>
<dbReference type="Proteomes" id="UP000295361">
    <property type="component" value="Unassembled WGS sequence"/>
</dbReference>
<evidence type="ECO:0000256" key="2">
    <source>
        <dbReference type="ARBA" id="ARBA00001947"/>
    </source>
</evidence>
<evidence type="ECO:0000256" key="11">
    <source>
        <dbReference type="ARBA" id="ARBA00039257"/>
    </source>
</evidence>
<evidence type="ECO:0000256" key="6">
    <source>
        <dbReference type="ARBA" id="ARBA00022490"/>
    </source>
</evidence>
<keyword evidence="8" id="KW-0378">Hydrolase</keyword>
<comment type="catalytic activity">
    <reaction evidence="1">
        <text>Hydrolyzes the link between N-acetylmuramoyl residues and L-amino acid residues in certain cell-wall glycopeptides.</text>
        <dbReference type="EC" id="3.5.1.28"/>
    </reaction>
</comment>
<feature type="domain" description="N-acetylmuramoyl-L-alanine amidase" evidence="13">
    <location>
        <begin position="21"/>
        <end position="169"/>
    </location>
</feature>
<keyword evidence="15" id="KW-1185">Reference proteome</keyword>
<dbReference type="InterPro" id="IPR036505">
    <property type="entry name" value="Amidase/PGRP_sf"/>
</dbReference>
<keyword evidence="7" id="KW-0479">Metal-binding</keyword>
<evidence type="ECO:0000256" key="8">
    <source>
        <dbReference type="ARBA" id="ARBA00022801"/>
    </source>
</evidence>
<dbReference type="GO" id="GO:0009253">
    <property type="term" value="P:peptidoglycan catabolic process"/>
    <property type="evidence" value="ECO:0007669"/>
    <property type="project" value="InterPro"/>
</dbReference>
<dbReference type="PANTHER" id="PTHR30417:SF4">
    <property type="entry name" value="1,6-ANHYDRO-N-ACETYLMURAMYL-L-ALANINE AMIDASE AMPD"/>
    <property type="match status" value="1"/>
</dbReference>
<accession>A0A4R6QPX4</accession>
<sequence length="200" mass="21645">MTATEPLFADGWYARAAHLASPNCNERPAGLPVSLALIHSISLPPGEYGGEAITRLFTNQLDWDAHPYYQGIRGLQVSAHFLIRRDGELLQFVSCEQRAWHAGASQFEGRSNCNDFAIGIELEGLEGLSFEAPQYRTLVQLLHDLAGAYPIAHVVGHEHVAPGRKSDPGAGFEWALLAQGLGWPARCFPEGLVLSGESGG</sequence>
<keyword evidence="9" id="KW-0862">Zinc</keyword>
<name>A0A4R6QPX4_9BURK</name>
<evidence type="ECO:0000256" key="5">
    <source>
        <dbReference type="ARBA" id="ARBA00011901"/>
    </source>
</evidence>
<evidence type="ECO:0000256" key="7">
    <source>
        <dbReference type="ARBA" id="ARBA00022723"/>
    </source>
</evidence>
<dbReference type="InterPro" id="IPR002502">
    <property type="entry name" value="Amidase_domain"/>
</dbReference>
<comment type="similarity">
    <text evidence="4">Belongs to the N-acetylmuramoyl-L-alanine amidase 2 family.</text>
</comment>
<dbReference type="EC" id="3.5.1.28" evidence="5"/>
<dbReference type="PANTHER" id="PTHR30417">
    <property type="entry name" value="N-ACETYLMURAMOYL-L-ALANINE AMIDASE AMID"/>
    <property type="match status" value="1"/>
</dbReference>
<dbReference type="NCBIfam" id="NF008758">
    <property type="entry name" value="PRK11789.1"/>
    <property type="match status" value="1"/>
</dbReference>
<dbReference type="GO" id="GO:0071555">
    <property type="term" value="P:cell wall organization"/>
    <property type="evidence" value="ECO:0007669"/>
    <property type="project" value="UniProtKB-KW"/>
</dbReference>
<evidence type="ECO:0000256" key="10">
    <source>
        <dbReference type="ARBA" id="ARBA00023316"/>
    </source>
</evidence>
<dbReference type="GO" id="GO:0046872">
    <property type="term" value="F:metal ion binding"/>
    <property type="evidence" value="ECO:0007669"/>
    <property type="project" value="UniProtKB-KW"/>
</dbReference>
<dbReference type="InterPro" id="IPR051206">
    <property type="entry name" value="NAMLAA_amidase_2"/>
</dbReference>
<evidence type="ECO:0000313" key="15">
    <source>
        <dbReference type="Proteomes" id="UP000295361"/>
    </source>
</evidence>
<evidence type="ECO:0000313" key="14">
    <source>
        <dbReference type="EMBL" id="TDP71274.1"/>
    </source>
</evidence>
<evidence type="ECO:0000256" key="9">
    <source>
        <dbReference type="ARBA" id="ARBA00022833"/>
    </source>
</evidence>
<organism evidence="14 15">
    <name type="scientific">Roseateles toxinivorans</name>
    <dbReference type="NCBI Taxonomy" id="270368"/>
    <lineage>
        <taxon>Bacteria</taxon>
        <taxon>Pseudomonadati</taxon>
        <taxon>Pseudomonadota</taxon>
        <taxon>Betaproteobacteria</taxon>
        <taxon>Burkholderiales</taxon>
        <taxon>Sphaerotilaceae</taxon>
        <taxon>Roseateles</taxon>
    </lineage>
</organism>
<comment type="cofactor">
    <cofactor evidence="2">
        <name>Zn(2+)</name>
        <dbReference type="ChEBI" id="CHEBI:29105"/>
    </cofactor>
</comment>